<organism evidence="1 2">
    <name type="scientific">Ficus carica</name>
    <name type="common">Common fig</name>
    <dbReference type="NCBI Taxonomy" id="3494"/>
    <lineage>
        <taxon>Eukaryota</taxon>
        <taxon>Viridiplantae</taxon>
        <taxon>Streptophyta</taxon>
        <taxon>Embryophyta</taxon>
        <taxon>Tracheophyta</taxon>
        <taxon>Spermatophyta</taxon>
        <taxon>Magnoliopsida</taxon>
        <taxon>eudicotyledons</taxon>
        <taxon>Gunneridae</taxon>
        <taxon>Pentapetalae</taxon>
        <taxon>rosids</taxon>
        <taxon>fabids</taxon>
        <taxon>Rosales</taxon>
        <taxon>Moraceae</taxon>
        <taxon>Ficeae</taxon>
        <taxon>Ficus</taxon>
    </lineage>
</organism>
<name>A0AA88E0L2_FICCA</name>
<evidence type="ECO:0000313" key="2">
    <source>
        <dbReference type="Proteomes" id="UP001187192"/>
    </source>
</evidence>
<evidence type="ECO:0000313" key="1">
    <source>
        <dbReference type="EMBL" id="GMN65083.1"/>
    </source>
</evidence>
<dbReference type="AlphaFoldDB" id="A0AA88E0L2"/>
<accession>A0AA88E0L2</accession>
<dbReference type="Proteomes" id="UP001187192">
    <property type="component" value="Unassembled WGS sequence"/>
</dbReference>
<proteinExistence type="predicted"/>
<sequence length="194" mass="21533">MVPDVLGKFGCDVRVVWARIDEVDENRLKECLAVELVGSIASQIARNVDSATDSSSCVVVSRVVTLHDGKKEQTVKKKKKSKEFSNVPRMEKIMVMLSGAIPVGESSDVDSSWCHYYEPSMSPTKESIDSSEEEVDGANKRFVGLGYLKENPASNLLVEEIKSWHDRFGISEGIKLRIPNSTERADCPEWVGLL</sequence>
<dbReference type="EMBL" id="BTGU01000210">
    <property type="protein sequence ID" value="GMN65083.1"/>
    <property type="molecule type" value="Genomic_DNA"/>
</dbReference>
<gene>
    <name evidence="1" type="ORF">TIFTF001_034151</name>
</gene>
<protein>
    <submittedName>
        <fullName evidence="1">Uncharacterized protein</fullName>
    </submittedName>
</protein>
<keyword evidence="2" id="KW-1185">Reference proteome</keyword>
<comment type="caution">
    <text evidence="1">The sequence shown here is derived from an EMBL/GenBank/DDBJ whole genome shotgun (WGS) entry which is preliminary data.</text>
</comment>
<reference evidence="1" key="1">
    <citation type="submission" date="2023-07" db="EMBL/GenBank/DDBJ databases">
        <title>draft genome sequence of fig (Ficus carica).</title>
        <authorList>
            <person name="Takahashi T."/>
            <person name="Nishimura K."/>
        </authorList>
    </citation>
    <scope>NUCLEOTIDE SEQUENCE</scope>
</reference>